<sequence>MRNKAISAGVFAGALVAFVSLAGCATTGGARQQVVEAGLAQLGTPYRYGGEDPRTGVDCSGLTYYAHHVAGIDIPRVSVAQLARARPLAKGRARAGDLVFFRTGPGVHHVGLMVDDERFVHASTSRREVRLARLDAPYWRARYLGAGTYLD</sequence>
<evidence type="ECO:0000313" key="7">
    <source>
        <dbReference type="EMBL" id="TCW35494.1"/>
    </source>
</evidence>
<dbReference type="PANTHER" id="PTHR47053:SF1">
    <property type="entry name" value="MUREIN DD-ENDOPEPTIDASE MEPH-RELATED"/>
    <property type="match status" value="1"/>
</dbReference>
<evidence type="ECO:0000256" key="1">
    <source>
        <dbReference type="ARBA" id="ARBA00007074"/>
    </source>
</evidence>
<keyword evidence="3 7" id="KW-0378">Hydrolase</keyword>
<evidence type="ECO:0000256" key="5">
    <source>
        <dbReference type="SAM" id="SignalP"/>
    </source>
</evidence>
<dbReference type="GO" id="GO:0008234">
    <property type="term" value="F:cysteine-type peptidase activity"/>
    <property type="evidence" value="ECO:0007669"/>
    <property type="project" value="UniProtKB-KW"/>
</dbReference>
<keyword evidence="2" id="KW-0645">Protease</keyword>
<evidence type="ECO:0000256" key="4">
    <source>
        <dbReference type="ARBA" id="ARBA00022807"/>
    </source>
</evidence>
<keyword evidence="4" id="KW-0788">Thiol protease</keyword>
<evidence type="ECO:0000313" key="8">
    <source>
        <dbReference type="Proteomes" id="UP000295247"/>
    </source>
</evidence>
<dbReference type="GO" id="GO:0006508">
    <property type="term" value="P:proteolysis"/>
    <property type="evidence" value="ECO:0007669"/>
    <property type="project" value="UniProtKB-KW"/>
</dbReference>
<dbReference type="PANTHER" id="PTHR47053">
    <property type="entry name" value="MUREIN DD-ENDOPEPTIDASE MEPH-RELATED"/>
    <property type="match status" value="1"/>
</dbReference>
<dbReference type="InterPro" id="IPR051202">
    <property type="entry name" value="Peptidase_C40"/>
</dbReference>
<gene>
    <name evidence="7" type="ORF">EDC29_10657</name>
</gene>
<accession>A0A4R4A9T4</accession>
<dbReference type="AlphaFoldDB" id="A0A4R4A9T4"/>
<proteinExistence type="inferred from homology"/>
<dbReference type="Pfam" id="PF00877">
    <property type="entry name" value="NLPC_P60"/>
    <property type="match status" value="1"/>
</dbReference>
<evidence type="ECO:0000259" key="6">
    <source>
        <dbReference type="PROSITE" id="PS51935"/>
    </source>
</evidence>
<dbReference type="Proteomes" id="UP000295247">
    <property type="component" value="Unassembled WGS sequence"/>
</dbReference>
<comment type="caution">
    <text evidence="7">The sequence shown here is derived from an EMBL/GenBank/DDBJ whole genome shotgun (WGS) entry which is preliminary data.</text>
</comment>
<reference evidence="7 8" key="1">
    <citation type="submission" date="2019-03" db="EMBL/GenBank/DDBJ databases">
        <title>Genomic Encyclopedia of Type Strains, Phase IV (KMG-IV): sequencing the most valuable type-strain genomes for metagenomic binning, comparative biology and taxonomic classification.</title>
        <authorList>
            <person name="Goeker M."/>
        </authorList>
    </citation>
    <scope>NUCLEOTIDE SEQUENCE [LARGE SCALE GENOMIC DNA]</scope>
    <source>
        <strain evidence="7 8">DSM 203</strain>
    </source>
</reference>
<dbReference type="EMBL" id="SMDC01000006">
    <property type="protein sequence ID" value="TCW35494.1"/>
    <property type="molecule type" value="Genomic_DNA"/>
</dbReference>
<feature type="chain" id="PRO_5020819787" evidence="5">
    <location>
        <begin position="23"/>
        <end position="151"/>
    </location>
</feature>
<name>A0A4R4A9T4_MARGR</name>
<keyword evidence="5" id="KW-0732">Signal</keyword>
<organism evidence="7 8">
    <name type="scientific">Marichromatium gracile</name>
    <name type="common">Chromatium gracile</name>
    <dbReference type="NCBI Taxonomy" id="1048"/>
    <lineage>
        <taxon>Bacteria</taxon>
        <taxon>Pseudomonadati</taxon>
        <taxon>Pseudomonadota</taxon>
        <taxon>Gammaproteobacteria</taxon>
        <taxon>Chromatiales</taxon>
        <taxon>Chromatiaceae</taxon>
        <taxon>Marichromatium</taxon>
    </lineage>
</organism>
<dbReference type="PROSITE" id="PS51257">
    <property type="entry name" value="PROKAR_LIPOPROTEIN"/>
    <property type="match status" value="1"/>
</dbReference>
<dbReference type="InterPro" id="IPR000064">
    <property type="entry name" value="NLP_P60_dom"/>
</dbReference>
<protein>
    <submittedName>
        <fullName evidence="7">Cell wall-associated NlpC family hydrolase</fullName>
    </submittedName>
</protein>
<dbReference type="SUPFAM" id="SSF54001">
    <property type="entry name" value="Cysteine proteinases"/>
    <property type="match status" value="1"/>
</dbReference>
<dbReference type="InterPro" id="IPR038765">
    <property type="entry name" value="Papain-like_cys_pep_sf"/>
</dbReference>
<feature type="signal peptide" evidence="5">
    <location>
        <begin position="1"/>
        <end position="22"/>
    </location>
</feature>
<dbReference type="PROSITE" id="PS51935">
    <property type="entry name" value="NLPC_P60"/>
    <property type="match status" value="1"/>
</dbReference>
<dbReference type="Gene3D" id="3.90.1720.10">
    <property type="entry name" value="endopeptidase domain like (from Nostoc punctiforme)"/>
    <property type="match status" value="1"/>
</dbReference>
<comment type="similarity">
    <text evidence="1">Belongs to the peptidase C40 family.</text>
</comment>
<feature type="domain" description="NlpC/P60" evidence="6">
    <location>
        <begin position="28"/>
        <end position="150"/>
    </location>
</feature>
<evidence type="ECO:0000256" key="2">
    <source>
        <dbReference type="ARBA" id="ARBA00022670"/>
    </source>
</evidence>
<evidence type="ECO:0000256" key="3">
    <source>
        <dbReference type="ARBA" id="ARBA00022801"/>
    </source>
</evidence>